<gene>
    <name evidence="1" type="ORF">CTZ28_34650</name>
</gene>
<name>A0A3M0I3M4_9ACTN</name>
<reference evidence="1 2" key="1">
    <citation type="submission" date="2017-11" db="EMBL/GenBank/DDBJ databases">
        <title>Draft genome of actinobacteria isolated from guarana (Paullinia cupana (Mart.) Ducke.</title>
        <authorList>
            <person name="Siqueira K.A."/>
            <person name="Liotti R.G."/>
            <person name="Mendes T.A.O."/>
            <person name="Soares M.A."/>
        </authorList>
    </citation>
    <scope>NUCLEOTIDE SEQUENCE [LARGE SCALE GENOMIC DNA]</scope>
    <source>
        <strain evidence="1 2">193</strain>
    </source>
</reference>
<evidence type="ECO:0000313" key="2">
    <source>
        <dbReference type="Proteomes" id="UP000270471"/>
    </source>
</evidence>
<protein>
    <submittedName>
        <fullName evidence="1">Uncharacterized protein</fullName>
    </submittedName>
</protein>
<comment type="caution">
    <text evidence="1">The sequence shown here is derived from an EMBL/GenBank/DDBJ whole genome shotgun (WGS) entry which is preliminary data.</text>
</comment>
<organism evidence="1 2">
    <name type="scientific">Streptomyces shenzhenensis</name>
    <dbReference type="NCBI Taxonomy" id="943815"/>
    <lineage>
        <taxon>Bacteria</taxon>
        <taxon>Bacillati</taxon>
        <taxon>Actinomycetota</taxon>
        <taxon>Actinomycetes</taxon>
        <taxon>Kitasatosporales</taxon>
        <taxon>Streptomycetaceae</taxon>
        <taxon>Streptomyces</taxon>
    </lineage>
</organism>
<accession>A0A3M0I3M4</accession>
<keyword evidence="2" id="KW-1185">Reference proteome</keyword>
<dbReference type="AlphaFoldDB" id="A0A3M0I3M4"/>
<proteinExistence type="predicted"/>
<dbReference type="Proteomes" id="UP000270471">
    <property type="component" value="Unassembled WGS sequence"/>
</dbReference>
<evidence type="ECO:0000313" key="1">
    <source>
        <dbReference type="EMBL" id="RMB81373.1"/>
    </source>
</evidence>
<sequence>MTVRYEVIPERIFARLFSTHAAATGQTSDNPYRRRLPFDRITVDDESVSASLTVTPDLCPGHFDGYPALPASIIGTAMTSVFDEFLAKNNPSARWTPTTYQFGARELAWVGKTMDVSVELVPAPIHQNHILQATVRIGADVISTLDMRIQLISGDE</sequence>
<dbReference type="EMBL" id="PENI01000031">
    <property type="protein sequence ID" value="RMB81373.1"/>
    <property type="molecule type" value="Genomic_DNA"/>
</dbReference>